<keyword evidence="1" id="KW-1133">Transmembrane helix</keyword>
<dbReference type="InterPro" id="IPR050245">
    <property type="entry name" value="PrsA_foldase"/>
</dbReference>
<dbReference type="STRING" id="1802114.A2719_03050"/>
<keyword evidence="1" id="KW-0472">Membrane</keyword>
<dbReference type="SUPFAM" id="SSF109998">
    <property type="entry name" value="Triger factor/SurA peptide-binding domain-like"/>
    <property type="match status" value="1"/>
</dbReference>
<comment type="caution">
    <text evidence="2">The sequence shown here is derived from an EMBL/GenBank/DDBJ whole genome shotgun (WGS) entry which is preliminary data.</text>
</comment>
<evidence type="ECO:0000313" key="3">
    <source>
        <dbReference type="Proteomes" id="UP000177480"/>
    </source>
</evidence>
<organism evidence="2 3">
    <name type="scientific">Candidatus Ryanbacteria bacterium RIFCSPHIGHO2_01_FULL_45_22</name>
    <dbReference type="NCBI Taxonomy" id="1802114"/>
    <lineage>
        <taxon>Bacteria</taxon>
        <taxon>Candidatus Ryaniibacteriota</taxon>
    </lineage>
</organism>
<evidence type="ECO:0000256" key="1">
    <source>
        <dbReference type="SAM" id="Phobius"/>
    </source>
</evidence>
<dbReference type="Pfam" id="PF13624">
    <property type="entry name" value="SurA_N_3"/>
    <property type="match status" value="1"/>
</dbReference>
<reference evidence="2 3" key="1">
    <citation type="journal article" date="2016" name="Nat. Commun.">
        <title>Thousands of microbial genomes shed light on interconnected biogeochemical processes in an aquifer system.</title>
        <authorList>
            <person name="Anantharaman K."/>
            <person name="Brown C.T."/>
            <person name="Hug L.A."/>
            <person name="Sharon I."/>
            <person name="Castelle C.J."/>
            <person name="Probst A.J."/>
            <person name="Thomas B.C."/>
            <person name="Singh A."/>
            <person name="Wilkins M.J."/>
            <person name="Karaoz U."/>
            <person name="Brodie E.L."/>
            <person name="Williams K.H."/>
            <person name="Hubbard S.S."/>
            <person name="Banfield J.F."/>
        </authorList>
    </citation>
    <scope>NUCLEOTIDE SEQUENCE [LARGE SCALE GENOMIC DNA]</scope>
</reference>
<dbReference type="EMBL" id="MHNK01000010">
    <property type="protein sequence ID" value="OGZ43914.1"/>
    <property type="molecule type" value="Genomic_DNA"/>
</dbReference>
<dbReference type="PANTHER" id="PTHR47245">
    <property type="entry name" value="PEPTIDYLPROLYL ISOMERASE"/>
    <property type="match status" value="1"/>
</dbReference>
<feature type="transmembrane region" description="Helical" evidence="1">
    <location>
        <begin position="34"/>
        <end position="54"/>
    </location>
</feature>
<sequence>MDPIHILEETQVPPYAKEEVVPGVPLLPAPKRHLVRWAVALVVIIIVLALLYVFRSTFVVALIDGTPISRFAVVRELENQSGAQVLDALVNQTLVEKRATELGIVVSDEDIEGALSDIRASLSSQNMTLEDALKAENVTIEQVRKTIRMQKLAERLLEDQLVVSEEEIKAYTEQNKSFLSPTNSAEEQKKIVRDTLRQQKFSSAFSAWLSATKAEANISYWKTY</sequence>
<evidence type="ECO:0000313" key="2">
    <source>
        <dbReference type="EMBL" id="OGZ43914.1"/>
    </source>
</evidence>
<keyword evidence="1" id="KW-0812">Transmembrane</keyword>
<proteinExistence type="predicted"/>
<gene>
    <name evidence="2" type="ORF">A2719_03050</name>
</gene>
<dbReference type="AlphaFoldDB" id="A0A1G2G0R3"/>
<name>A0A1G2G0R3_9BACT</name>
<dbReference type="Gene3D" id="1.10.4030.10">
    <property type="entry name" value="Porin chaperone SurA, peptide-binding domain"/>
    <property type="match status" value="1"/>
</dbReference>
<accession>A0A1G2G0R3</accession>
<dbReference type="PANTHER" id="PTHR47245:SF2">
    <property type="entry name" value="PEPTIDYL-PROLYL CIS-TRANS ISOMERASE HP_0175-RELATED"/>
    <property type="match status" value="1"/>
</dbReference>
<protein>
    <recommendedName>
        <fullName evidence="4">SurA N-terminal domain-containing protein</fullName>
    </recommendedName>
</protein>
<dbReference type="Proteomes" id="UP000177480">
    <property type="component" value="Unassembled WGS sequence"/>
</dbReference>
<dbReference type="InterPro" id="IPR027304">
    <property type="entry name" value="Trigger_fact/SurA_dom_sf"/>
</dbReference>
<evidence type="ECO:0008006" key="4">
    <source>
        <dbReference type="Google" id="ProtNLM"/>
    </source>
</evidence>